<reference evidence="1 2" key="1">
    <citation type="journal article" date="2008" name="Proc. Natl. Acad. Sci. U.S.A.">
        <title>The genome of Cyanothece 51142, a unicellular diazotrophic cyanobacterium important in the marine nitrogen cycle.</title>
        <authorList>
            <person name="Welsh E.A."/>
            <person name="Liberton M."/>
            <person name="Stoeckel J."/>
            <person name="Loh T."/>
            <person name="Elvitigala T."/>
            <person name="Wang C."/>
            <person name="Wollam A."/>
            <person name="Fulton R.S."/>
            <person name="Clifton S.W."/>
            <person name="Jacobs J.M."/>
            <person name="Aurora R."/>
            <person name="Ghosh B.K."/>
            <person name="Sherman L.A."/>
            <person name="Smith R.D."/>
            <person name="Wilson R.K."/>
            <person name="Pakrasi H.B."/>
        </authorList>
    </citation>
    <scope>NUCLEOTIDE SEQUENCE [LARGE SCALE GENOMIC DNA]</scope>
    <source>
        <strain evidence="2">ATCC 51142 / BH68</strain>
    </source>
</reference>
<gene>
    <name evidence="1" type="ordered locus">cce_1702</name>
</gene>
<proteinExistence type="predicted"/>
<dbReference type="EMBL" id="CP000806">
    <property type="protein sequence ID" value="ACB51052.1"/>
    <property type="molecule type" value="Genomic_DNA"/>
</dbReference>
<evidence type="ECO:0000313" key="2">
    <source>
        <dbReference type="Proteomes" id="UP000001203"/>
    </source>
</evidence>
<accession>B1WYN5</accession>
<dbReference type="STRING" id="43989.cce_1702"/>
<evidence type="ECO:0008006" key="3">
    <source>
        <dbReference type="Google" id="ProtNLM"/>
    </source>
</evidence>
<dbReference type="KEGG" id="cyt:cce_1702"/>
<dbReference type="AlphaFoldDB" id="B1WYN5"/>
<evidence type="ECO:0000313" key="1">
    <source>
        <dbReference type="EMBL" id="ACB51052.1"/>
    </source>
</evidence>
<sequence>MFMSNLKVRQQIQSYIEQLSEEKLIVAADFLAYLVEKEDNEATKKLLNVDDDEYISSEELQQSESAWKDYISGKDKGISSQELKRQLLGENFA</sequence>
<keyword evidence="2" id="KW-1185">Reference proteome</keyword>
<organism evidence="1 2">
    <name type="scientific">Crocosphaera subtropica (strain ATCC 51142 / BH68)</name>
    <name type="common">Cyanothece sp. (strain ATCC 51142)</name>
    <dbReference type="NCBI Taxonomy" id="43989"/>
    <lineage>
        <taxon>Bacteria</taxon>
        <taxon>Bacillati</taxon>
        <taxon>Cyanobacteriota</taxon>
        <taxon>Cyanophyceae</taxon>
        <taxon>Oscillatoriophycideae</taxon>
        <taxon>Chroococcales</taxon>
        <taxon>Aphanothecaceae</taxon>
        <taxon>Crocosphaera</taxon>
        <taxon>Crocosphaera subtropica</taxon>
    </lineage>
</organism>
<protein>
    <recommendedName>
        <fullName evidence="3">DUF2281 domain-containing protein</fullName>
    </recommendedName>
</protein>
<dbReference type="Proteomes" id="UP000001203">
    <property type="component" value="Chromosome circular"/>
</dbReference>
<dbReference type="HOGENOM" id="CLU_2586345_0_0_3"/>
<name>B1WYN5_CROS5</name>